<dbReference type="AlphaFoldDB" id="A0A839SZZ8"/>
<dbReference type="SUPFAM" id="SSF52172">
    <property type="entry name" value="CheY-like"/>
    <property type="match status" value="1"/>
</dbReference>
<dbReference type="Pfam" id="PF00072">
    <property type="entry name" value="Response_reg"/>
    <property type="match status" value="1"/>
</dbReference>
<dbReference type="Gene3D" id="3.60.40.10">
    <property type="entry name" value="PPM-type phosphatase domain"/>
    <property type="match status" value="1"/>
</dbReference>
<gene>
    <name evidence="4" type="ORF">FHR87_000196</name>
</gene>
<dbReference type="InterPro" id="IPR036890">
    <property type="entry name" value="HATPase_C_sf"/>
</dbReference>
<proteinExistence type="predicted"/>
<dbReference type="SMART" id="SM00448">
    <property type="entry name" value="REC"/>
    <property type="match status" value="1"/>
</dbReference>
<dbReference type="PROSITE" id="PS50110">
    <property type="entry name" value="RESPONSE_REGULATORY"/>
    <property type="match status" value="1"/>
</dbReference>
<evidence type="ECO:0000256" key="1">
    <source>
        <dbReference type="ARBA" id="ARBA00022801"/>
    </source>
</evidence>
<organism evidence="4 5">
    <name type="scientific">Azomonas macrocytogenes</name>
    <name type="common">Azotobacter macrocytogenes</name>
    <dbReference type="NCBI Taxonomy" id="69962"/>
    <lineage>
        <taxon>Bacteria</taxon>
        <taxon>Pseudomonadati</taxon>
        <taxon>Pseudomonadota</taxon>
        <taxon>Gammaproteobacteria</taxon>
        <taxon>Pseudomonadales</taxon>
        <taxon>Pseudomonadaceae</taxon>
        <taxon>Azomonas</taxon>
    </lineage>
</organism>
<name>A0A839SZZ8_AZOMA</name>
<dbReference type="InterPro" id="IPR001932">
    <property type="entry name" value="PPM-type_phosphatase-like_dom"/>
</dbReference>
<evidence type="ECO:0000259" key="3">
    <source>
        <dbReference type="PROSITE" id="PS50110"/>
    </source>
</evidence>
<dbReference type="SUPFAM" id="SSF55874">
    <property type="entry name" value="ATPase domain of HSP90 chaperone/DNA topoisomerase II/histidine kinase"/>
    <property type="match status" value="1"/>
</dbReference>
<feature type="modified residue" description="4-aspartylphosphate" evidence="2">
    <location>
        <position position="56"/>
    </location>
</feature>
<dbReference type="InterPro" id="IPR011006">
    <property type="entry name" value="CheY-like_superfamily"/>
</dbReference>
<dbReference type="Gene3D" id="3.40.50.2300">
    <property type="match status" value="1"/>
</dbReference>
<reference evidence="4 5" key="1">
    <citation type="submission" date="2020-08" db="EMBL/GenBank/DDBJ databases">
        <title>Genomic Encyclopedia of Type Strains, Phase III (KMG-III): the genomes of soil and plant-associated and newly described type strains.</title>
        <authorList>
            <person name="Whitman W."/>
        </authorList>
    </citation>
    <scope>NUCLEOTIDE SEQUENCE [LARGE SCALE GENOMIC DNA]</scope>
    <source>
        <strain evidence="4 5">CECT 4462</strain>
    </source>
</reference>
<dbReference type="PANTHER" id="PTHR43156:SF2">
    <property type="entry name" value="STAGE II SPORULATION PROTEIN E"/>
    <property type="match status" value="1"/>
</dbReference>
<accession>A0A839SZZ8</accession>
<protein>
    <submittedName>
        <fullName evidence="4">CheY-like chemotaxis protein</fullName>
    </submittedName>
</protein>
<sequence>MAYAGLSILVADDSPSDQLILSALLERCGHRVLIAANGEEAVALFREEHPQIVLMDAQMPIMDGFQAAREIKRLAGDELVPIIFLTSLVENEALVNALGAGGDDFLSKPYNPIVLDAKIQAMNRLRVLQTTVLQQRDLIARQHHQLLNEQRLAKQIFDKVAHSGCPNVPGIRYRQSPLALFNGDLLLVAQTPTGALHVLLGDFTGHGLPAAVGAMPLAETFYGMTSKGYSSADILCELNGKLGRILPVEMFCCAMLLEIDLQHQLLKVWSGGMPAGFLLSRNGQRHELVSRHLPLGVLESAKFDSCFEACPIMPGDRLVLLSDGVLETRNAQGEPFGMGRLRAILDCAHDSGFFDTIQQALLDFHGQAQDDLSLVEIVLDEALRLAPLAYSSAPLPGASPLDWSVGFELGAEALRTFNPLPLLLQLILQVRELADQAGAIYTVLAELYSNALEYGVLEMDSTIKCDAEGFGHYYALRHQRLHALTQGFVGIELRFRRTPTGGVLKITIRDSGAGFDVDRIITKRCSLLGLRGRGLKLVRQLCTRFEWQPDGRGLSAEFDWSCDTLTEG</sequence>
<dbReference type="SMART" id="SM00331">
    <property type="entry name" value="PP2C_SIG"/>
    <property type="match status" value="1"/>
</dbReference>
<dbReference type="EMBL" id="JACHXI010000001">
    <property type="protein sequence ID" value="MBB3101836.1"/>
    <property type="molecule type" value="Genomic_DNA"/>
</dbReference>
<dbReference type="Proteomes" id="UP000549250">
    <property type="component" value="Unassembled WGS sequence"/>
</dbReference>
<evidence type="ECO:0000313" key="4">
    <source>
        <dbReference type="EMBL" id="MBB3101836.1"/>
    </source>
</evidence>
<keyword evidence="1" id="KW-0378">Hydrolase</keyword>
<dbReference type="PANTHER" id="PTHR43156">
    <property type="entry name" value="STAGE II SPORULATION PROTEIN E-RELATED"/>
    <property type="match status" value="1"/>
</dbReference>
<dbReference type="Pfam" id="PF07228">
    <property type="entry name" value="SpoIIE"/>
    <property type="match status" value="1"/>
</dbReference>
<dbReference type="GO" id="GO:0000160">
    <property type="term" value="P:phosphorelay signal transduction system"/>
    <property type="evidence" value="ECO:0007669"/>
    <property type="project" value="InterPro"/>
</dbReference>
<dbReference type="CDD" id="cd16936">
    <property type="entry name" value="HATPase_RsbW-like"/>
    <property type="match status" value="1"/>
</dbReference>
<keyword evidence="5" id="KW-1185">Reference proteome</keyword>
<feature type="domain" description="Response regulatory" evidence="3">
    <location>
        <begin position="7"/>
        <end position="123"/>
    </location>
</feature>
<dbReference type="InterPro" id="IPR001789">
    <property type="entry name" value="Sig_transdc_resp-reg_receiver"/>
</dbReference>
<evidence type="ECO:0000256" key="2">
    <source>
        <dbReference type="PROSITE-ProRule" id="PRU00169"/>
    </source>
</evidence>
<dbReference type="InterPro" id="IPR036457">
    <property type="entry name" value="PPM-type-like_dom_sf"/>
</dbReference>
<dbReference type="InterPro" id="IPR052016">
    <property type="entry name" value="Bact_Sigma-Reg"/>
</dbReference>
<keyword evidence="2" id="KW-0597">Phosphoprotein</keyword>
<evidence type="ECO:0000313" key="5">
    <source>
        <dbReference type="Proteomes" id="UP000549250"/>
    </source>
</evidence>
<dbReference type="RefSeq" id="WP_183164824.1">
    <property type="nucleotide sequence ID" value="NZ_JACHXI010000001.1"/>
</dbReference>
<dbReference type="GO" id="GO:0016791">
    <property type="term" value="F:phosphatase activity"/>
    <property type="evidence" value="ECO:0007669"/>
    <property type="project" value="TreeGrafter"/>
</dbReference>
<comment type="caution">
    <text evidence="4">The sequence shown here is derived from an EMBL/GenBank/DDBJ whole genome shotgun (WGS) entry which is preliminary data.</text>
</comment>
<dbReference type="Gene3D" id="3.30.565.10">
    <property type="entry name" value="Histidine kinase-like ATPase, C-terminal domain"/>
    <property type="match status" value="1"/>
</dbReference>